<dbReference type="PANTHER" id="PTHR21668">
    <property type="entry name" value="EIF-1A"/>
    <property type="match status" value="1"/>
</dbReference>
<dbReference type="SUPFAM" id="SSF50249">
    <property type="entry name" value="Nucleic acid-binding proteins"/>
    <property type="match status" value="1"/>
</dbReference>
<dbReference type="Gene3D" id="2.40.50.140">
    <property type="entry name" value="Nucleic acid-binding proteins"/>
    <property type="match status" value="1"/>
</dbReference>
<reference evidence="2" key="1">
    <citation type="journal article" date="2020" name="Nature">
        <title>Giant virus diversity and host interactions through global metagenomics.</title>
        <authorList>
            <person name="Schulz F."/>
            <person name="Roux S."/>
            <person name="Paez-Espino D."/>
            <person name="Jungbluth S."/>
            <person name="Walsh D.A."/>
            <person name="Denef V.J."/>
            <person name="McMahon K.D."/>
            <person name="Konstantinidis K.T."/>
            <person name="Eloe-Fadrosh E.A."/>
            <person name="Kyrpides N.C."/>
            <person name="Woyke T."/>
        </authorList>
    </citation>
    <scope>NUCLEOTIDE SEQUENCE</scope>
    <source>
        <strain evidence="2">GVMAG-M-3300009159-65</strain>
    </source>
</reference>
<dbReference type="AlphaFoldDB" id="A0A6C0ET11"/>
<dbReference type="PROSITE" id="PS50832">
    <property type="entry name" value="S1_IF1_TYPE"/>
    <property type="match status" value="1"/>
</dbReference>
<dbReference type="GO" id="GO:0003743">
    <property type="term" value="F:translation initiation factor activity"/>
    <property type="evidence" value="ECO:0007669"/>
    <property type="project" value="InterPro"/>
</dbReference>
<evidence type="ECO:0000313" key="2">
    <source>
        <dbReference type="EMBL" id="QHT32128.1"/>
    </source>
</evidence>
<protein>
    <recommendedName>
        <fullName evidence="1">S1-like domain-containing protein</fullName>
    </recommendedName>
</protein>
<accession>A0A6C0ET11</accession>
<dbReference type="EMBL" id="MN738931">
    <property type="protein sequence ID" value="QHT32128.1"/>
    <property type="molecule type" value="Genomic_DNA"/>
</dbReference>
<evidence type="ECO:0000259" key="1">
    <source>
        <dbReference type="PROSITE" id="PS50832"/>
    </source>
</evidence>
<proteinExistence type="predicted"/>
<feature type="domain" description="S1-like" evidence="1">
    <location>
        <begin position="23"/>
        <end position="105"/>
    </location>
</feature>
<organism evidence="2">
    <name type="scientific">viral metagenome</name>
    <dbReference type="NCBI Taxonomy" id="1070528"/>
    <lineage>
        <taxon>unclassified sequences</taxon>
        <taxon>metagenomes</taxon>
        <taxon>organismal metagenomes</taxon>
    </lineage>
</organism>
<name>A0A6C0ET11_9ZZZZ</name>
<dbReference type="InterPro" id="IPR001253">
    <property type="entry name" value="TIF_eIF-1A"/>
</dbReference>
<sequence>MVKNSNGGNKAKKGAHKDTTVVRRVRLSESTDEIYGIASKILGGGKFHVKCNDDIIRLCVIGGKFSGKHKHANFIKAGTWVLVGLRTWETCIDKMPKCDLLECYSESDKDKLLQTTSSFTILQKEDNIINDLTEEEGNINIDDI</sequence>
<dbReference type="GO" id="GO:0003723">
    <property type="term" value="F:RNA binding"/>
    <property type="evidence" value="ECO:0007669"/>
    <property type="project" value="InterPro"/>
</dbReference>
<dbReference type="InterPro" id="IPR006196">
    <property type="entry name" value="RNA-binding_domain_S1_IF1"/>
</dbReference>
<dbReference type="InterPro" id="IPR012340">
    <property type="entry name" value="NA-bd_OB-fold"/>
</dbReference>